<evidence type="ECO:0000313" key="2">
    <source>
        <dbReference type="Proteomes" id="UP001140453"/>
    </source>
</evidence>
<organism evidence="1 2">
    <name type="scientific">Gnomoniopsis smithogilvyi</name>
    <dbReference type="NCBI Taxonomy" id="1191159"/>
    <lineage>
        <taxon>Eukaryota</taxon>
        <taxon>Fungi</taxon>
        <taxon>Dikarya</taxon>
        <taxon>Ascomycota</taxon>
        <taxon>Pezizomycotina</taxon>
        <taxon>Sordariomycetes</taxon>
        <taxon>Sordariomycetidae</taxon>
        <taxon>Diaporthales</taxon>
        <taxon>Gnomoniaceae</taxon>
        <taxon>Gnomoniopsis</taxon>
    </lineage>
</organism>
<accession>A0A9W9CVC1</accession>
<dbReference type="EMBL" id="JAPEVB010000004">
    <property type="protein sequence ID" value="KAJ4388582.1"/>
    <property type="molecule type" value="Genomic_DNA"/>
</dbReference>
<dbReference type="Proteomes" id="UP001140453">
    <property type="component" value="Unassembled WGS sequence"/>
</dbReference>
<proteinExistence type="predicted"/>
<dbReference type="AlphaFoldDB" id="A0A9W9CVC1"/>
<gene>
    <name evidence="1" type="ORF">N0V93_006040</name>
</gene>
<dbReference type="InterPro" id="IPR038883">
    <property type="entry name" value="AN11006-like"/>
</dbReference>
<sequence length="193" mass="21085">MANFLDLALELREQIYHYLLHHPPPDPHNPNSLTAPATPLHPAILAVNKQIHAEALPILYAHNTFRSHPTLLTSFPSLYNPTVVASNCPQISESTCPGVRLIRRWYLKARLDCGPFWTAERVAEAFTGVDELTVEVWQSMYGGGGGEVLRLFGGVRGVKKVRIWGEHDWAGEVCALVGGRDGKSGGNGGGAVR</sequence>
<dbReference type="OrthoDB" id="2951834at2759"/>
<dbReference type="PANTHER" id="PTHR42085">
    <property type="entry name" value="F-BOX DOMAIN-CONTAINING PROTEIN"/>
    <property type="match status" value="1"/>
</dbReference>
<protein>
    <submittedName>
        <fullName evidence="1">Uncharacterized protein</fullName>
    </submittedName>
</protein>
<comment type="caution">
    <text evidence="1">The sequence shown here is derived from an EMBL/GenBank/DDBJ whole genome shotgun (WGS) entry which is preliminary data.</text>
</comment>
<keyword evidence="2" id="KW-1185">Reference proteome</keyword>
<dbReference type="PANTHER" id="PTHR42085:SF4">
    <property type="entry name" value="F-BOX DOMAIN-CONTAINING PROTEIN"/>
    <property type="match status" value="1"/>
</dbReference>
<name>A0A9W9CVC1_9PEZI</name>
<reference evidence="1" key="1">
    <citation type="submission" date="2022-10" db="EMBL/GenBank/DDBJ databases">
        <title>Tapping the CABI collections for fungal endophytes: first genome assemblies for Collariella, Neodidymelliopsis, Ascochyta clinopodiicola, Didymella pomorum, Didymosphaeria variabile, Neocosmospora piperis and Neocucurbitaria cava.</title>
        <authorList>
            <person name="Hill R."/>
        </authorList>
    </citation>
    <scope>NUCLEOTIDE SEQUENCE</scope>
    <source>
        <strain evidence="1">IMI 355082</strain>
    </source>
</reference>
<evidence type="ECO:0000313" key="1">
    <source>
        <dbReference type="EMBL" id="KAJ4388582.1"/>
    </source>
</evidence>